<sequence>MFSSPKSNSTWKWFPGAKILPFNYHRRGPTPTLHLMSSLSLSSSPKFSHHHYHCLKHHLHSIKIPITIIFVRIILIKINIHIDTNATIIENLNMADGRIVKLQVLCEKIFLMNSHV</sequence>
<comment type="caution">
    <text evidence="1">The sequence shown here is derived from an EMBL/GenBank/DDBJ whole genome shotgun (WGS) entry which is preliminary data.</text>
</comment>
<keyword evidence="2" id="KW-1185">Reference proteome</keyword>
<accession>A0AAV4B6H1</accession>
<organism evidence="1 2">
    <name type="scientific">Plakobranchus ocellatus</name>
    <dbReference type="NCBI Taxonomy" id="259542"/>
    <lineage>
        <taxon>Eukaryota</taxon>
        <taxon>Metazoa</taxon>
        <taxon>Spiralia</taxon>
        <taxon>Lophotrochozoa</taxon>
        <taxon>Mollusca</taxon>
        <taxon>Gastropoda</taxon>
        <taxon>Heterobranchia</taxon>
        <taxon>Euthyneura</taxon>
        <taxon>Panpulmonata</taxon>
        <taxon>Sacoglossa</taxon>
        <taxon>Placobranchoidea</taxon>
        <taxon>Plakobranchidae</taxon>
        <taxon>Plakobranchus</taxon>
    </lineage>
</organism>
<name>A0AAV4B6H1_9GAST</name>
<protein>
    <submittedName>
        <fullName evidence="1">Uncharacterized protein</fullName>
    </submittedName>
</protein>
<evidence type="ECO:0000313" key="2">
    <source>
        <dbReference type="Proteomes" id="UP000735302"/>
    </source>
</evidence>
<gene>
    <name evidence="1" type="ORF">PoB_004088800</name>
</gene>
<dbReference type="Proteomes" id="UP000735302">
    <property type="component" value="Unassembled WGS sequence"/>
</dbReference>
<reference evidence="1 2" key="1">
    <citation type="journal article" date="2021" name="Elife">
        <title>Chloroplast acquisition without the gene transfer in kleptoplastic sea slugs, Plakobranchus ocellatus.</title>
        <authorList>
            <person name="Maeda T."/>
            <person name="Takahashi S."/>
            <person name="Yoshida T."/>
            <person name="Shimamura S."/>
            <person name="Takaki Y."/>
            <person name="Nagai Y."/>
            <person name="Toyoda A."/>
            <person name="Suzuki Y."/>
            <person name="Arimoto A."/>
            <person name="Ishii H."/>
            <person name="Satoh N."/>
            <person name="Nishiyama T."/>
            <person name="Hasebe M."/>
            <person name="Maruyama T."/>
            <person name="Minagawa J."/>
            <person name="Obokata J."/>
            <person name="Shigenobu S."/>
        </authorList>
    </citation>
    <scope>NUCLEOTIDE SEQUENCE [LARGE SCALE GENOMIC DNA]</scope>
</reference>
<evidence type="ECO:0000313" key="1">
    <source>
        <dbReference type="EMBL" id="GFO14383.1"/>
    </source>
</evidence>
<dbReference type="AlphaFoldDB" id="A0AAV4B6H1"/>
<proteinExistence type="predicted"/>
<dbReference type="EMBL" id="BLXT01004562">
    <property type="protein sequence ID" value="GFO14383.1"/>
    <property type="molecule type" value="Genomic_DNA"/>
</dbReference>